<sequence>MRARTRAATLALTGAVVLAGCAEEKKPRAPTEQEIHARDFETASGVRGRHLYTCGDGAPLFVDFKDEGLSIELRQAEQERPRVLTAPAQGLQFVGDDGSATMKGNELRVTNAQGNTRVCRKQ</sequence>
<evidence type="ECO:0000313" key="2">
    <source>
        <dbReference type="Proteomes" id="UP000218151"/>
    </source>
</evidence>
<comment type="caution">
    <text evidence="1">The sequence shown here is derived from an EMBL/GenBank/DDBJ whole genome shotgun (WGS) entry which is preliminary data.</text>
</comment>
<reference evidence="2" key="1">
    <citation type="submission" date="2017-09" db="EMBL/GenBank/DDBJ databases">
        <authorList>
            <person name="Feng G."/>
            <person name="Zhu H."/>
        </authorList>
    </citation>
    <scope>NUCLEOTIDE SEQUENCE [LARGE SCALE GENOMIC DNA]</scope>
    <source>
        <strain evidence="2">1PNM-20</strain>
    </source>
</reference>
<dbReference type="OrthoDB" id="7433355at2"/>
<dbReference type="PROSITE" id="PS51257">
    <property type="entry name" value="PROKAR_LIPOPROTEIN"/>
    <property type="match status" value="1"/>
</dbReference>
<dbReference type="AlphaFoldDB" id="A0A2A2SJI6"/>
<organism evidence="1 2">
    <name type="scientific">Sphingomonas lenta</name>
    <dbReference type="NCBI Taxonomy" id="1141887"/>
    <lineage>
        <taxon>Bacteria</taxon>
        <taxon>Pseudomonadati</taxon>
        <taxon>Pseudomonadota</taxon>
        <taxon>Alphaproteobacteria</taxon>
        <taxon>Sphingomonadales</taxon>
        <taxon>Sphingomonadaceae</taxon>
        <taxon>Sphingomonas</taxon>
    </lineage>
</organism>
<protein>
    <recommendedName>
        <fullName evidence="3">C-type lysozyme inhibitor domain-containing protein</fullName>
    </recommendedName>
</protein>
<evidence type="ECO:0008006" key="3">
    <source>
        <dbReference type="Google" id="ProtNLM"/>
    </source>
</evidence>
<dbReference type="EMBL" id="NSLI01000002">
    <property type="protein sequence ID" value="PAX09191.1"/>
    <property type="molecule type" value="Genomic_DNA"/>
</dbReference>
<accession>A0A2A2SJI6</accession>
<gene>
    <name evidence="1" type="ORF">CKY28_06940</name>
</gene>
<dbReference type="Proteomes" id="UP000218151">
    <property type="component" value="Unassembled WGS sequence"/>
</dbReference>
<proteinExistence type="predicted"/>
<keyword evidence="2" id="KW-1185">Reference proteome</keyword>
<name>A0A2A2SJI6_9SPHN</name>
<evidence type="ECO:0000313" key="1">
    <source>
        <dbReference type="EMBL" id="PAX09191.1"/>
    </source>
</evidence>